<dbReference type="Proteomes" id="UP000054937">
    <property type="component" value="Unassembled WGS sequence"/>
</dbReference>
<organism evidence="2 3">
    <name type="scientific">Pseudocohnilembus persalinus</name>
    <name type="common">Ciliate</name>
    <dbReference type="NCBI Taxonomy" id="266149"/>
    <lineage>
        <taxon>Eukaryota</taxon>
        <taxon>Sar</taxon>
        <taxon>Alveolata</taxon>
        <taxon>Ciliophora</taxon>
        <taxon>Intramacronucleata</taxon>
        <taxon>Oligohymenophorea</taxon>
        <taxon>Scuticociliatia</taxon>
        <taxon>Philasterida</taxon>
        <taxon>Pseudocohnilembidae</taxon>
        <taxon>Pseudocohnilembus</taxon>
    </lineage>
</organism>
<keyword evidence="3" id="KW-1185">Reference proteome</keyword>
<sequence length="506" mass="59203">MAIRQSQIQSSQQLVDQFRDFFNSNRYESKGRDNHSYFGSVDVYHMNDFDSQKVREAKNRQLENIHLNSNRFSSTYNQPHRQPLGPYNCSIHKSLPDRVAVKTIQPTQSQANAIRDYLASYNGPHQSQQYRSPEFTRFYAADDTEEGLKLFFEYNTTLNEDIRTRQDMRNPYSEELLWKLLFDLVSASTKLNPQQALNDIRPSKLAFNDYQVQVLPFEVGNGRDIPLFNKWTQGEQIFYSQELLNDFKNQQNQSQSQSLRASQTFRTNFLNESFQIGLTVLAAGLLLTEEQVGVNQGQGFDQQRLNQLLNDFGAIYSRKDRLLHIFLSELLLGSGRQNPSSIYNLLRPSSDYIQFLESNFKQNVRNYLTQSYNYVQLEQQLGLTSHNSQLSHLWDRYRSHFYVELVQRDNSAQELDIQRRNEQTQRIIAEQERRNQLLLQQPGIRRPNQQSSYIQQSQALRSSGVHNSSYPAQFTRDSQIRGSNIQQSVFRSSQINQSQQQQSQYN</sequence>
<accession>A0A0V0QIH3</accession>
<proteinExistence type="predicted"/>
<evidence type="ECO:0000313" key="3">
    <source>
        <dbReference type="Proteomes" id="UP000054937"/>
    </source>
</evidence>
<feature type="compositionally biased region" description="Polar residues" evidence="1">
    <location>
        <begin position="447"/>
        <end position="478"/>
    </location>
</feature>
<dbReference type="InParanoid" id="A0A0V0QIH3"/>
<evidence type="ECO:0000313" key="2">
    <source>
        <dbReference type="EMBL" id="KRX02045.1"/>
    </source>
</evidence>
<dbReference type="EMBL" id="LDAU01000159">
    <property type="protein sequence ID" value="KRX02045.1"/>
    <property type="molecule type" value="Genomic_DNA"/>
</dbReference>
<reference evidence="2 3" key="1">
    <citation type="journal article" date="2015" name="Sci. Rep.">
        <title>Genome of the facultative scuticociliatosis pathogen Pseudocohnilembus persalinus provides insight into its virulence through horizontal gene transfer.</title>
        <authorList>
            <person name="Xiong J."/>
            <person name="Wang G."/>
            <person name="Cheng J."/>
            <person name="Tian M."/>
            <person name="Pan X."/>
            <person name="Warren A."/>
            <person name="Jiang C."/>
            <person name="Yuan D."/>
            <person name="Miao W."/>
        </authorList>
    </citation>
    <scope>NUCLEOTIDE SEQUENCE [LARGE SCALE GENOMIC DNA]</scope>
    <source>
        <strain evidence="2">36N120E</strain>
    </source>
</reference>
<comment type="caution">
    <text evidence="2">The sequence shown here is derived from an EMBL/GenBank/DDBJ whole genome shotgun (WGS) entry which is preliminary data.</text>
</comment>
<dbReference type="AlphaFoldDB" id="A0A0V0QIH3"/>
<evidence type="ECO:0000256" key="1">
    <source>
        <dbReference type="SAM" id="MobiDB-lite"/>
    </source>
</evidence>
<protein>
    <submittedName>
        <fullName evidence="2">Uncharacterized protein</fullName>
    </submittedName>
</protein>
<feature type="region of interest" description="Disordered" evidence="1">
    <location>
        <begin position="438"/>
        <end position="478"/>
    </location>
</feature>
<gene>
    <name evidence="2" type="ORF">PPERSA_07690</name>
</gene>
<name>A0A0V0QIH3_PSEPJ</name>